<evidence type="ECO:0000313" key="1">
    <source>
        <dbReference type="EMBL" id="VDD96951.1"/>
    </source>
</evidence>
<dbReference type="EMBL" id="UXUI01012539">
    <property type="protein sequence ID" value="VDD96951.1"/>
    <property type="molecule type" value="Genomic_DNA"/>
</dbReference>
<accession>A0A0N4VNF6</accession>
<evidence type="ECO:0000313" key="2">
    <source>
        <dbReference type="Proteomes" id="UP000274131"/>
    </source>
</evidence>
<proteinExistence type="predicted"/>
<dbReference type="Proteomes" id="UP000274131">
    <property type="component" value="Unassembled WGS sequence"/>
</dbReference>
<keyword evidence="2" id="KW-1185">Reference proteome</keyword>
<reference evidence="1 2" key="2">
    <citation type="submission" date="2018-10" db="EMBL/GenBank/DDBJ databases">
        <authorList>
            <consortium name="Pathogen Informatics"/>
        </authorList>
    </citation>
    <scope>NUCLEOTIDE SEQUENCE [LARGE SCALE GENOMIC DNA]</scope>
</reference>
<sequence>MLEPLRQRIAIASRHKKATLEAARKIEYSKADRSVAAYTELLQLVQSYYDKTIRSLNTLQTYGHKYATFLQSIRETSTYLEKAKNCKNFASAFLDIIEEIQDNLADLSMHQAVLSTASNRLTVTPTQPSANPTCTIQLELPTSKIPKFVGMTGYSMTPEDYGVVKNALQLHYENPALLKKKLFQKLQQVPPTKDLRKKIAVAQLEPQKPCNEIEAKALVREKKAQILSTSFVRSTSPANTRAQLHESSKKTTVVTLTPEATERTPADYIPKCAFCQEQH</sequence>
<name>A0A0N4VNF6_ENTVE</name>
<gene>
    <name evidence="1" type="ORF">EVEC_LOCUS11702</name>
</gene>
<evidence type="ECO:0000313" key="3">
    <source>
        <dbReference type="WBParaSite" id="EVEC_0001251201-mRNA-1"/>
    </source>
</evidence>
<organism evidence="3">
    <name type="scientific">Enterobius vermicularis</name>
    <name type="common">Human pinworm</name>
    <dbReference type="NCBI Taxonomy" id="51028"/>
    <lineage>
        <taxon>Eukaryota</taxon>
        <taxon>Metazoa</taxon>
        <taxon>Ecdysozoa</taxon>
        <taxon>Nematoda</taxon>
        <taxon>Chromadorea</taxon>
        <taxon>Rhabditida</taxon>
        <taxon>Spirurina</taxon>
        <taxon>Oxyuridomorpha</taxon>
        <taxon>Oxyuroidea</taxon>
        <taxon>Oxyuridae</taxon>
        <taxon>Enterobius</taxon>
    </lineage>
</organism>
<protein>
    <submittedName>
        <fullName evidence="3">Zgc:</fullName>
    </submittedName>
</protein>
<dbReference type="AlphaFoldDB" id="A0A0N4VNF6"/>
<reference evidence="3" key="1">
    <citation type="submission" date="2017-02" db="UniProtKB">
        <authorList>
            <consortium name="WormBaseParasite"/>
        </authorList>
    </citation>
    <scope>IDENTIFICATION</scope>
</reference>
<dbReference type="WBParaSite" id="EVEC_0001251201-mRNA-1">
    <property type="protein sequence ID" value="EVEC_0001251201-mRNA-1"/>
    <property type="gene ID" value="EVEC_0001251201"/>
</dbReference>